<feature type="compositionally biased region" description="Polar residues" evidence="1">
    <location>
        <begin position="32"/>
        <end position="48"/>
    </location>
</feature>
<evidence type="ECO:0000313" key="2">
    <source>
        <dbReference type="EMBL" id="KAJ7379495.1"/>
    </source>
</evidence>
<evidence type="ECO:0000256" key="1">
    <source>
        <dbReference type="SAM" id="MobiDB-lite"/>
    </source>
</evidence>
<feature type="region of interest" description="Disordered" evidence="1">
    <location>
        <begin position="1"/>
        <end position="48"/>
    </location>
</feature>
<reference evidence="2" key="1">
    <citation type="submission" date="2023-01" db="EMBL/GenBank/DDBJ databases">
        <title>Genome assembly of the deep-sea coral Lophelia pertusa.</title>
        <authorList>
            <person name="Herrera S."/>
            <person name="Cordes E."/>
        </authorList>
    </citation>
    <scope>NUCLEOTIDE SEQUENCE</scope>
    <source>
        <strain evidence="2">USNM1676648</strain>
        <tissue evidence="2">Polyp</tissue>
    </source>
</reference>
<keyword evidence="3" id="KW-1185">Reference proteome</keyword>
<accession>A0A9W9ZDW8</accession>
<proteinExistence type="predicted"/>
<comment type="caution">
    <text evidence="2">The sequence shown here is derived from an EMBL/GenBank/DDBJ whole genome shotgun (WGS) entry which is preliminary data.</text>
</comment>
<name>A0A9W9ZDW8_9CNID</name>
<gene>
    <name evidence="2" type="ORF">OS493_015279</name>
</gene>
<feature type="compositionally biased region" description="Basic and acidic residues" evidence="1">
    <location>
        <begin position="1"/>
        <end position="11"/>
    </location>
</feature>
<feature type="compositionally biased region" description="Basic residues" evidence="1">
    <location>
        <begin position="12"/>
        <end position="31"/>
    </location>
</feature>
<protein>
    <submittedName>
        <fullName evidence="2">Uncharacterized protein</fullName>
    </submittedName>
</protein>
<dbReference type="EMBL" id="MU826357">
    <property type="protein sequence ID" value="KAJ7379495.1"/>
    <property type="molecule type" value="Genomic_DNA"/>
</dbReference>
<dbReference type="AlphaFoldDB" id="A0A9W9ZDW8"/>
<organism evidence="2 3">
    <name type="scientific">Desmophyllum pertusum</name>
    <dbReference type="NCBI Taxonomy" id="174260"/>
    <lineage>
        <taxon>Eukaryota</taxon>
        <taxon>Metazoa</taxon>
        <taxon>Cnidaria</taxon>
        <taxon>Anthozoa</taxon>
        <taxon>Hexacorallia</taxon>
        <taxon>Scleractinia</taxon>
        <taxon>Caryophylliina</taxon>
        <taxon>Caryophylliidae</taxon>
        <taxon>Desmophyllum</taxon>
    </lineage>
</organism>
<sequence length="134" mass="15759">MMSEKLSEDKKTKRVQCSKKTNVRRKRKKAQPKSQTSRPNLQKGPQSCYNTSQVELSYVANSGKATRPQDISQEEFLSMFWTDESKTRWYISTVKLQAREIFFTLRLRLDCKQSNKKGCLCTSVLCQHRKETWK</sequence>
<evidence type="ECO:0000313" key="3">
    <source>
        <dbReference type="Proteomes" id="UP001163046"/>
    </source>
</evidence>
<dbReference type="Proteomes" id="UP001163046">
    <property type="component" value="Unassembled WGS sequence"/>
</dbReference>